<comment type="caution">
    <text evidence="2">The sequence shown here is derived from an EMBL/GenBank/DDBJ whole genome shotgun (WGS) entry which is preliminary data.</text>
</comment>
<dbReference type="RefSeq" id="WP_115591471.1">
    <property type="nucleotide sequence ID" value="NZ_QRHA01000001.1"/>
</dbReference>
<proteinExistence type="predicted"/>
<organism evidence="2 3">
    <name type="scientific">Alteromonas aestuariivivens</name>
    <dbReference type="NCBI Taxonomy" id="1938339"/>
    <lineage>
        <taxon>Bacteria</taxon>
        <taxon>Pseudomonadati</taxon>
        <taxon>Pseudomonadota</taxon>
        <taxon>Gammaproteobacteria</taxon>
        <taxon>Alteromonadales</taxon>
        <taxon>Alteromonadaceae</taxon>
        <taxon>Alteromonas/Salinimonas group</taxon>
        <taxon>Alteromonas</taxon>
    </lineage>
</organism>
<keyword evidence="3" id="KW-1185">Reference proteome</keyword>
<feature type="signal peptide" evidence="1">
    <location>
        <begin position="1"/>
        <end position="28"/>
    </location>
</feature>
<dbReference type="SUPFAM" id="SSF56935">
    <property type="entry name" value="Porins"/>
    <property type="match status" value="1"/>
</dbReference>
<evidence type="ECO:0000313" key="3">
    <source>
        <dbReference type="Proteomes" id="UP000256561"/>
    </source>
</evidence>
<dbReference type="Proteomes" id="UP000256561">
    <property type="component" value="Unassembled WGS sequence"/>
</dbReference>
<reference evidence="3" key="1">
    <citation type="submission" date="2018-08" db="EMBL/GenBank/DDBJ databases">
        <authorList>
            <person name="Zhang J."/>
            <person name="Du Z.-J."/>
        </authorList>
    </citation>
    <scope>NUCLEOTIDE SEQUENCE [LARGE SCALE GENOMIC DNA]</scope>
    <source>
        <strain evidence="3">KCTC 52655</strain>
    </source>
</reference>
<gene>
    <name evidence="2" type="ORF">DXV75_01600</name>
</gene>
<accession>A0A3D8MF40</accession>
<dbReference type="AlphaFoldDB" id="A0A3D8MF40"/>
<dbReference type="EMBL" id="QRHA01000001">
    <property type="protein sequence ID" value="RDV29181.1"/>
    <property type="molecule type" value="Genomic_DNA"/>
</dbReference>
<keyword evidence="1" id="KW-0732">Signal</keyword>
<feature type="chain" id="PRO_5017655438" evidence="1">
    <location>
        <begin position="29"/>
        <end position="548"/>
    </location>
</feature>
<evidence type="ECO:0000313" key="2">
    <source>
        <dbReference type="EMBL" id="RDV29181.1"/>
    </source>
</evidence>
<evidence type="ECO:0000256" key="1">
    <source>
        <dbReference type="SAM" id="SignalP"/>
    </source>
</evidence>
<sequence length="548" mass="60351">MSPISKRVRLAAPLSCVMLGTLPAMSLANQVKITASADADVIVQNVDSDSQGEGTLNTLSLKPRFNAAYQSRTFLGNFSGALTHLNRDNNDNSQSDNYAEYSYSANWLAIERLLSFQASGGISYRNANASNFLVSDFLANEQDLAKTQTNRIASNLTMEQGDWVRASASVSYAKVDSEQNLTAGFAGLDSTSSSARASLRNGDEAKILIWSVTGGYQNTERNTAAQGDFVSQDANGYLDTMLLGNWGLRLTASHESNEVSDVTGSETYVREFDSYGVGLTYRQSENRYLSVTANQSQSDLDEAGDDTFVGIDLRWAFSPRTSLDARYGRRFYGESASGALNYNTKYLRSSLSYSEDITNSSRLLSDPILLGLLVCPYGDNATLTACYLPDNLDYTPQSGEQVFVINSENFELDDNIVLRKSANGQVNYQFSRLTFGLFAQHTEEDYLDQDRFRTTMAAGINASFSVGQHTHINASVRFADIEQQSATFSNGNSQNTNASFGLERQFGRYLVSSLDVSLVKKNGDLTDSYFGANYEDRRLTLGIRYTYE</sequence>
<name>A0A3D8MF40_9ALTE</name>
<dbReference type="OrthoDB" id="5750656at2"/>
<protein>
    <submittedName>
        <fullName evidence="2">TIGR03016 family PEP-CTERM system-associated outer membrane protein</fullName>
    </submittedName>
</protein>